<sequence>MSLFVHHAAVRNPSYVLQNRDLLLVKIHPRTPSADDDDEESLPTEIVEPVAGDYHEMGMSSEESQNSCLFPAIFRLSCEA</sequence>
<dbReference type="Proteomes" id="UP001187192">
    <property type="component" value="Unassembled WGS sequence"/>
</dbReference>
<evidence type="ECO:0000313" key="2">
    <source>
        <dbReference type="Proteomes" id="UP001187192"/>
    </source>
</evidence>
<reference evidence="1" key="1">
    <citation type="submission" date="2023-07" db="EMBL/GenBank/DDBJ databases">
        <title>draft genome sequence of fig (Ficus carica).</title>
        <authorList>
            <person name="Takahashi T."/>
            <person name="Nishimura K."/>
        </authorList>
    </citation>
    <scope>NUCLEOTIDE SEQUENCE</scope>
</reference>
<gene>
    <name evidence="1" type="ORF">TIFTF001_022320</name>
</gene>
<organism evidence="1 2">
    <name type="scientific">Ficus carica</name>
    <name type="common">Common fig</name>
    <dbReference type="NCBI Taxonomy" id="3494"/>
    <lineage>
        <taxon>Eukaryota</taxon>
        <taxon>Viridiplantae</taxon>
        <taxon>Streptophyta</taxon>
        <taxon>Embryophyta</taxon>
        <taxon>Tracheophyta</taxon>
        <taxon>Spermatophyta</taxon>
        <taxon>Magnoliopsida</taxon>
        <taxon>eudicotyledons</taxon>
        <taxon>Gunneridae</taxon>
        <taxon>Pentapetalae</taxon>
        <taxon>rosids</taxon>
        <taxon>fabids</taxon>
        <taxon>Rosales</taxon>
        <taxon>Moraceae</taxon>
        <taxon>Ficeae</taxon>
        <taxon>Ficus</taxon>
    </lineage>
</organism>
<proteinExistence type="predicted"/>
<evidence type="ECO:0000313" key="1">
    <source>
        <dbReference type="EMBL" id="GMN53171.1"/>
    </source>
</evidence>
<keyword evidence="2" id="KW-1185">Reference proteome</keyword>
<accession>A0AA88DEF0</accession>
<protein>
    <submittedName>
        <fullName evidence="1">Uncharacterized protein</fullName>
    </submittedName>
</protein>
<name>A0AA88DEF0_FICCA</name>
<comment type="caution">
    <text evidence="1">The sequence shown here is derived from an EMBL/GenBank/DDBJ whole genome shotgun (WGS) entry which is preliminary data.</text>
</comment>
<dbReference type="AlphaFoldDB" id="A0AA88DEF0"/>
<dbReference type="EMBL" id="BTGU01000045">
    <property type="protein sequence ID" value="GMN53171.1"/>
    <property type="molecule type" value="Genomic_DNA"/>
</dbReference>